<protein>
    <submittedName>
        <fullName evidence="1">Uncharacterized protein</fullName>
    </submittedName>
</protein>
<gene>
    <name evidence="1" type="ORF">TH5_25315</name>
</gene>
<dbReference type="Proteomes" id="UP000252419">
    <property type="component" value="Unassembled WGS sequence"/>
</dbReference>
<evidence type="ECO:0000313" key="1">
    <source>
        <dbReference type="EMBL" id="RCK03471.1"/>
    </source>
</evidence>
<dbReference type="RefSeq" id="WP_064782562.1">
    <property type="nucleotide sequence ID" value="NZ_JPWA01000071.1"/>
</dbReference>
<dbReference type="AlphaFoldDB" id="A0A367U629"/>
<keyword evidence="2" id="KW-1185">Reference proteome</keyword>
<comment type="caution">
    <text evidence="1">The sequence shown here is derived from an EMBL/GenBank/DDBJ whole genome shotgun (WGS) entry which is preliminary data.</text>
</comment>
<reference evidence="1 2" key="1">
    <citation type="submission" date="2014-07" db="EMBL/GenBank/DDBJ databases">
        <title>Draft genome sequence of Thalassospira xianhensis P-4 (MCCC 1A02616).</title>
        <authorList>
            <person name="Lai Q."/>
            <person name="Shao Z."/>
        </authorList>
    </citation>
    <scope>NUCLEOTIDE SEQUENCE [LARGE SCALE GENOMIC DNA]</scope>
    <source>
        <strain evidence="1 2">MCCC 1A02616</strain>
    </source>
</reference>
<evidence type="ECO:0000313" key="2">
    <source>
        <dbReference type="Proteomes" id="UP000252419"/>
    </source>
</evidence>
<organism evidence="1 2">
    <name type="scientific">Thalassospira xianhensis MCCC 1A02616</name>
    <dbReference type="NCBI Taxonomy" id="1177929"/>
    <lineage>
        <taxon>Bacteria</taxon>
        <taxon>Pseudomonadati</taxon>
        <taxon>Pseudomonadota</taxon>
        <taxon>Alphaproteobacteria</taxon>
        <taxon>Rhodospirillales</taxon>
        <taxon>Thalassospiraceae</taxon>
        <taxon>Thalassospira</taxon>
    </lineage>
</organism>
<accession>A0A367U629</accession>
<name>A0A367U629_9PROT</name>
<proteinExistence type="predicted"/>
<dbReference type="EMBL" id="JPWA01000071">
    <property type="protein sequence ID" value="RCK03471.1"/>
    <property type="molecule type" value="Genomic_DNA"/>
</dbReference>
<sequence>MKSQMIIAGLIRRSGTSKKTGNQYDFWTATVLNKPIIQGVTAAAHGFDASEMSCDPAVAMTLRDSKFPVTCDAQLRLDRDNKAIIEVATPTTQKAVAA</sequence>